<accession>A0A4R5BN07</accession>
<protein>
    <submittedName>
        <fullName evidence="3">Class I SAM-dependent methyltransferase</fullName>
    </submittedName>
</protein>
<dbReference type="Gene3D" id="6.10.250.3100">
    <property type="match status" value="1"/>
</dbReference>
<dbReference type="GO" id="GO:0008168">
    <property type="term" value="F:methyltransferase activity"/>
    <property type="evidence" value="ECO:0007669"/>
    <property type="project" value="UniProtKB-KW"/>
</dbReference>
<dbReference type="Pfam" id="PF08421">
    <property type="entry name" value="Methyltransf_13"/>
    <property type="match status" value="1"/>
</dbReference>
<comment type="caution">
    <text evidence="3">The sequence shown here is derived from an EMBL/GenBank/DDBJ whole genome shotgun (WGS) entry which is preliminary data.</text>
</comment>
<dbReference type="Pfam" id="PF08484">
    <property type="entry name" value="Methyltransf_14"/>
    <property type="match status" value="1"/>
</dbReference>
<dbReference type="InterPro" id="IPR029063">
    <property type="entry name" value="SAM-dependent_MTases_sf"/>
</dbReference>
<feature type="domain" description="C-methyltransferase" evidence="2">
    <location>
        <begin position="247"/>
        <end position="405"/>
    </location>
</feature>
<dbReference type="InterPro" id="IPR013691">
    <property type="entry name" value="MeTrfase_14"/>
</dbReference>
<proteinExistence type="predicted"/>
<evidence type="ECO:0000259" key="1">
    <source>
        <dbReference type="Pfam" id="PF08421"/>
    </source>
</evidence>
<dbReference type="InterPro" id="IPR013630">
    <property type="entry name" value="Methyltransf_Zn-bd_dom_put"/>
</dbReference>
<dbReference type="PANTHER" id="PTHR43861">
    <property type="entry name" value="TRANS-ACONITATE 2-METHYLTRANSFERASE-RELATED"/>
    <property type="match status" value="1"/>
</dbReference>
<dbReference type="InterPro" id="IPR038576">
    <property type="entry name" value="Methyltransf_Zn-bd_dom_put_sf"/>
</dbReference>
<dbReference type="Gene3D" id="6.20.50.110">
    <property type="entry name" value="Methyltransferase, zinc-binding domain"/>
    <property type="match status" value="1"/>
</dbReference>
<keyword evidence="3" id="KW-0489">Methyltransferase</keyword>
<dbReference type="Proteomes" id="UP000295578">
    <property type="component" value="Unassembled WGS sequence"/>
</dbReference>
<dbReference type="Pfam" id="PF13489">
    <property type="entry name" value="Methyltransf_23"/>
    <property type="match status" value="1"/>
</dbReference>
<dbReference type="PANTHER" id="PTHR43861:SF5">
    <property type="entry name" value="BLL5978 PROTEIN"/>
    <property type="match status" value="1"/>
</dbReference>
<dbReference type="EMBL" id="SMKY01000029">
    <property type="protein sequence ID" value="TDD86520.1"/>
    <property type="molecule type" value="Genomic_DNA"/>
</dbReference>
<dbReference type="Gene3D" id="3.40.50.720">
    <property type="entry name" value="NAD(P)-binding Rossmann-like Domain"/>
    <property type="match status" value="1"/>
</dbReference>
<feature type="domain" description="Methyltransferase putative zinc binding" evidence="1">
    <location>
        <begin position="11"/>
        <end position="72"/>
    </location>
</feature>
<keyword evidence="4" id="KW-1185">Reference proteome</keyword>
<evidence type="ECO:0000313" key="4">
    <source>
        <dbReference type="Proteomes" id="UP000295578"/>
    </source>
</evidence>
<name>A0A4R5BN07_9ACTN</name>
<keyword evidence="3" id="KW-0808">Transferase</keyword>
<gene>
    <name evidence="3" type="ORF">E1293_09405</name>
</gene>
<evidence type="ECO:0000313" key="3">
    <source>
        <dbReference type="EMBL" id="TDD86520.1"/>
    </source>
</evidence>
<dbReference type="AlphaFoldDB" id="A0A4R5BN07"/>
<dbReference type="SUPFAM" id="SSF53335">
    <property type="entry name" value="S-adenosyl-L-methionine-dependent methyltransferases"/>
    <property type="match status" value="1"/>
</dbReference>
<dbReference type="OrthoDB" id="9815644at2"/>
<dbReference type="GO" id="GO:0032259">
    <property type="term" value="P:methylation"/>
    <property type="evidence" value="ECO:0007669"/>
    <property type="project" value="UniProtKB-KW"/>
</dbReference>
<reference evidence="3 4" key="1">
    <citation type="submission" date="2019-03" db="EMBL/GenBank/DDBJ databases">
        <title>Draft genome sequences of novel Actinobacteria.</title>
        <authorList>
            <person name="Sahin N."/>
            <person name="Ay H."/>
            <person name="Saygin H."/>
        </authorList>
    </citation>
    <scope>NUCLEOTIDE SEQUENCE [LARGE SCALE GENOMIC DNA]</scope>
    <source>
        <strain evidence="3 4">DSM 45941</strain>
    </source>
</reference>
<dbReference type="RefSeq" id="WP_132195969.1">
    <property type="nucleotide sequence ID" value="NZ_SMKY01000029.1"/>
</dbReference>
<sequence>MQEIVRKADGCRVCGRDDWLDVVSFGETPLAGDFLDPDAPIGAERRVPLEVVVCRGCRLMSLRHVVDPEAMFGHYRYVSSESETIMSHMRRLVADADLAEGDLVVEFGSNTGVHLDLFRRAGMRVAGVDPARNLAEIANARGVETVPEPFTGRVGARLTERHGRARLVLGRQCFAHIDGVHEVLDGVTAVLDPGGVLTIEVPYLVELLANDEFDTIFHEHLSYFSLGTLRTLFGMHGLDLVDVRTAPVHGGSIVVSAAPRGAGRPERPAVARMLAREDALGLSGDGPYLEFARHTEAARAEIGDLIRSLAAEGRTVAGYGAPAKGATLLNACGLTREQVLFCTDTTQLKQGRLMPGSRVPIVSPEEGLARRPDYFLLLAWNYADEIIAREGAYLEAGGRFIVPVPRPRFVTAPSAVPAP</sequence>
<dbReference type="Gene3D" id="3.40.50.150">
    <property type="entry name" value="Vaccinia Virus protein VP39"/>
    <property type="match status" value="1"/>
</dbReference>
<organism evidence="3 4">
    <name type="scientific">Actinomadura darangshiensis</name>
    <dbReference type="NCBI Taxonomy" id="705336"/>
    <lineage>
        <taxon>Bacteria</taxon>
        <taxon>Bacillati</taxon>
        <taxon>Actinomycetota</taxon>
        <taxon>Actinomycetes</taxon>
        <taxon>Streptosporangiales</taxon>
        <taxon>Thermomonosporaceae</taxon>
        <taxon>Actinomadura</taxon>
    </lineage>
</organism>
<evidence type="ECO:0000259" key="2">
    <source>
        <dbReference type="Pfam" id="PF08484"/>
    </source>
</evidence>